<gene>
    <name evidence="3" type="ORF">UFOVP1111_30</name>
    <name evidence="4" type="ORF">UFOVP1380_35</name>
    <name evidence="2" type="ORF">UFOVP943_35</name>
</gene>
<evidence type="ECO:0000256" key="1">
    <source>
        <dbReference type="SAM" id="MobiDB-lite"/>
    </source>
</evidence>
<dbReference type="EMBL" id="LR797330">
    <property type="protein sequence ID" value="CAB4203341.1"/>
    <property type="molecule type" value="Genomic_DNA"/>
</dbReference>
<evidence type="ECO:0000313" key="4">
    <source>
        <dbReference type="EMBL" id="CAB4203341.1"/>
    </source>
</evidence>
<feature type="compositionally biased region" description="Polar residues" evidence="1">
    <location>
        <begin position="168"/>
        <end position="182"/>
    </location>
</feature>
<protein>
    <submittedName>
        <fullName evidence="4">Uncharacterized protein</fullName>
    </submittedName>
</protein>
<sequence>MVVYFDSVKSIQPKPFASNWVELKERLMHHEENTNKSDGSLWSPVEYYQGRTRGNTAVRFIEALVVDMDGESFANANLDGFEYLAYSTYSHRLDDPHYHLVLPLAERVPAGLWRVVWAELHERLNLIGDPATKDPARIFYLPQHAPDQPWEFHEQSGAFIDTDFQYEPEQNPTPRSPHQTAQPRRKRVVGVEMNDAWWDAGKVLTKYDGLEGKALWSTVLADFRALRSACEDVI</sequence>
<organism evidence="4">
    <name type="scientific">uncultured Caudovirales phage</name>
    <dbReference type="NCBI Taxonomy" id="2100421"/>
    <lineage>
        <taxon>Viruses</taxon>
        <taxon>Duplodnaviria</taxon>
        <taxon>Heunggongvirae</taxon>
        <taxon>Uroviricota</taxon>
        <taxon>Caudoviricetes</taxon>
        <taxon>Peduoviridae</taxon>
        <taxon>Maltschvirus</taxon>
        <taxon>Maltschvirus maltsch</taxon>
    </lineage>
</organism>
<proteinExistence type="predicted"/>
<evidence type="ECO:0000313" key="3">
    <source>
        <dbReference type="EMBL" id="CAB4184090.1"/>
    </source>
</evidence>
<reference evidence="4" key="1">
    <citation type="submission" date="2020-05" db="EMBL/GenBank/DDBJ databases">
        <authorList>
            <person name="Chiriac C."/>
            <person name="Salcher M."/>
            <person name="Ghai R."/>
            <person name="Kavagutti S V."/>
        </authorList>
    </citation>
    <scope>NUCLEOTIDE SEQUENCE</scope>
</reference>
<dbReference type="EMBL" id="LR797058">
    <property type="protein sequence ID" value="CAB4184090.1"/>
    <property type="molecule type" value="Genomic_DNA"/>
</dbReference>
<name>A0A6J5S580_9CAUD</name>
<feature type="region of interest" description="Disordered" evidence="1">
    <location>
        <begin position="165"/>
        <end position="186"/>
    </location>
</feature>
<accession>A0A6J5S580</accession>
<dbReference type="EMBL" id="LR796901">
    <property type="protein sequence ID" value="CAB4173453.1"/>
    <property type="molecule type" value="Genomic_DNA"/>
</dbReference>
<evidence type="ECO:0000313" key="2">
    <source>
        <dbReference type="EMBL" id="CAB4173453.1"/>
    </source>
</evidence>